<feature type="transmembrane region" description="Helical" evidence="1">
    <location>
        <begin position="85"/>
        <end position="107"/>
    </location>
</feature>
<feature type="transmembrane region" description="Helical" evidence="1">
    <location>
        <begin position="258"/>
        <end position="277"/>
    </location>
</feature>
<keyword evidence="1" id="KW-0472">Membrane</keyword>
<feature type="transmembrane region" description="Helical" evidence="1">
    <location>
        <begin position="226"/>
        <end position="246"/>
    </location>
</feature>
<evidence type="ECO:0000256" key="1">
    <source>
        <dbReference type="SAM" id="Phobius"/>
    </source>
</evidence>
<keyword evidence="1" id="KW-0812">Transmembrane</keyword>
<keyword evidence="1" id="KW-1133">Transmembrane helix</keyword>
<name>A0A3R6WTJ6_9STRA</name>
<gene>
    <name evidence="2" type="ORF">DYB32_000625</name>
</gene>
<keyword evidence="3" id="KW-1185">Reference proteome</keyword>
<evidence type="ECO:0000313" key="2">
    <source>
        <dbReference type="EMBL" id="RHY34819.1"/>
    </source>
</evidence>
<feature type="transmembrane region" description="Helical" evidence="1">
    <location>
        <begin position="53"/>
        <end position="73"/>
    </location>
</feature>
<dbReference type="VEuPathDB" id="FungiDB:H310_10538"/>
<accession>A0A3R6WTJ6</accession>
<organism evidence="2 3">
    <name type="scientific">Aphanomyces invadans</name>
    <dbReference type="NCBI Taxonomy" id="157072"/>
    <lineage>
        <taxon>Eukaryota</taxon>
        <taxon>Sar</taxon>
        <taxon>Stramenopiles</taxon>
        <taxon>Oomycota</taxon>
        <taxon>Saprolegniomycetes</taxon>
        <taxon>Saprolegniales</taxon>
        <taxon>Verrucalvaceae</taxon>
        <taxon>Aphanomyces</taxon>
    </lineage>
</organism>
<feature type="transmembrane region" description="Helical" evidence="1">
    <location>
        <begin position="133"/>
        <end position="151"/>
    </location>
</feature>
<protein>
    <submittedName>
        <fullName evidence="2">Uncharacterized protein</fullName>
    </submittedName>
</protein>
<dbReference type="EMBL" id="QUSY01000017">
    <property type="protein sequence ID" value="RHY34819.1"/>
    <property type="molecule type" value="Genomic_DNA"/>
</dbReference>
<evidence type="ECO:0000313" key="3">
    <source>
        <dbReference type="Proteomes" id="UP000285060"/>
    </source>
</evidence>
<proteinExistence type="predicted"/>
<dbReference type="Proteomes" id="UP000285060">
    <property type="component" value="Unassembled WGS sequence"/>
</dbReference>
<comment type="caution">
    <text evidence="2">The sequence shown here is derived from an EMBL/GenBank/DDBJ whole genome shotgun (WGS) entry which is preliminary data.</text>
</comment>
<dbReference type="AlphaFoldDB" id="A0A3R6WTJ6"/>
<reference evidence="2 3" key="1">
    <citation type="submission" date="2018-08" db="EMBL/GenBank/DDBJ databases">
        <title>Aphanomyces genome sequencing and annotation.</title>
        <authorList>
            <person name="Minardi D."/>
            <person name="Oidtmann B."/>
            <person name="Van Der Giezen M."/>
            <person name="Studholme D.J."/>
        </authorList>
    </citation>
    <scope>NUCLEOTIDE SEQUENCE [LARGE SCALE GENOMIC DNA]</scope>
    <source>
        <strain evidence="2 3">NJM0002</strain>
    </source>
</reference>
<sequence>MLVATWMTLHQHRRRRHVYHDVERMLVQLAHSLDWIVFSAAPLQCLAMKASQGLNGLVCVTGAGFILLLSTVGCTTHVRNVKRHVLLPLCCEALFAVQVAGFAFAAMCPTEVCAAASSLAMRTPHTCTALEDGAIAIGGNLGMALLFYRTLYYKWHRHDDPRAVGFCLVPFTAALDGVVRTGAVLLHGLVAWETLEAFEDDCRVATASAATLYALFRGDGYAANNLYAAMFASAAYLSVVVAVAHGPGFDVFQTNSTVAWIAAAALYPGIVVAAYLFNAHVARDVAVPVQSVLGALDAASLRVKTAAALCLAQDNYDLSAWTNESLVAILDKLEYVETVPVEAFDGRAMAYALTATWTVARYAWHLTPLAVDEDSPDETFVPRHMWVKLAPSTCFDILHENVPATASAQARLRIVHASAVAMIEVPHATAQFMVARTLQEMFASGIGRLDLATLVRVVCVLCGAVESPPALASSAGLTLQRLCAVYSAADDIVPARHIQDAALNPSDSMPESSSTLFQAAWSNWHDQYFVSTALEETSLALHRAGENFTALHAARLAMTKTNRVTPPAPRPPKWASLRRPAAVRPSDGSTYLSREMWQVVLTRQSVRDEFAGAVQGLLHEGFAGHVGPGDLNGRGQRLLQKVLGLINTSPTLVLGHLHDSFPLVEVAYVRHLQLLAHLQGHDDEAAPI</sequence>